<organism evidence="2 3">
    <name type="scientific">Cryobacterium arcticum</name>
    <dbReference type="NCBI Taxonomy" id="670052"/>
    <lineage>
        <taxon>Bacteria</taxon>
        <taxon>Bacillati</taxon>
        <taxon>Actinomycetota</taxon>
        <taxon>Actinomycetes</taxon>
        <taxon>Micrococcales</taxon>
        <taxon>Microbacteriaceae</taxon>
        <taxon>Cryobacterium</taxon>
    </lineage>
</organism>
<dbReference type="PROSITE" id="PS51257">
    <property type="entry name" value="PROKAR_LIPOPROTEIN"/>
    <property type="match status" value="1"/>
</dbReference>
<dbReference type="AlphaFoldDB" id="A0A1B1BQ56"/>
<evidence type="ECO:0000256" key="1">
    <source>
        <dbReference type="SAM" id="Phobius"/>
    </source>
</evidence>
<dbReference type="KEGG" id="cart:PA27867_3751"/>
<keyword evidence="1" id="KW-1133">Transmembrane helix</keyword>
<dbReference type="STRING" id="670052.PA27867_3751"/>
<proteinExistence type="predicted"/>
<keyword evidence="3" id="KW-1185">Reference proteome</keyword>
<sequence length="116" mass="12137" precursor="true">MRRSKTGGPRIGRSEIATLAVVAVLTALVLTGCAPGPNDVGAITPPEAQAGFWLGLWQGFISPITFLVSLFNPDVNIYEVHNDGNWYNFGFMIGVALAFGGPASAGGYATPGRRKG</sequence>
<keyword evidence="1" id="KW-0472">Membrane</keyword>
<feature type="transmembrane region" description="Helical" evidence="1">
    <location>
        <begin position="85"/>
        <end position="109"/>
    </location>
</feature>
<dbReference type="RefSeq" id="WP_066598577.1">
    <property type="nucleotide sequence ID" value="NZ_CP016282.1"/>
</dbReference>
<protein>
    <recommendedName>
        <fullName evidence="4">Lipoprotein</fullName>
    </recommendedName>
</protein>
<gene>
    <name evidence="2" type="ORF">PA27867_3751</name>
</gene>
<dbReference type="EMBL" id="CP016282">
    <property type="protein sequence ID" value="ANP74666.1"/>
    <property type="molecule type" value="Genomic_DNA"/>
</dbReference>
<evidence type="ECO:0008006" key="4">
    <source>
        <dbReference type="Google" id="ProtNLM"/>
    </source>
</evidence>
<evidence type="ECO:0000313" key="3">
    <source>
        <dbReference type="Proteomes" id="UP000092582"/>
    </source>
</evidence>
<dbReference type="Proteomes" id="UP000092582">
    <property type="component" value="Chromosome 1"/>
</dbReference>
<accession>A0A1B1BQ56</accession>
<evidence type="ECO:0000313" key="2">
    <source>
        <dbReference type="EMBL" id="ANP74666.1"/>
    </source>
</evidence>
<keyword evidence="1" id="KW-0812">Transmembrane</keyword>
<name>A0A1B1BQ56_9MICO</name>
<reference evidence="2 3" key="1">
    <citation type="submission" date="2016-06" db="EMBL/GenBank/DDBJ databases">
        <title>Genome sequencing of Cryobacterium arcticum PAMC 27867.</title>
        <authorList>
            <person name="Lee J."/>
            <person name="Kim O.-S."/>
        </authorList>
    </citation>
    <scope>NUCLEOTIDE SEQUENCE [LARGE SCALE GENOMIC DNA]</scope>
    <source>
        <strain evidence="2 3">PAMC 27867</strain>
    </source>
</reference>
<feature type="transmembrane region" description="Helical" evidence="1">
    <location>
        <begin position="52"/>
        <end position="73"/>
    </location>
</feature>